<keyword evidence="5" id="KW-1185">Reference proteome</keyword>
<proteinExistence type="predicted"/>
<organism evidence="4 5">
    <name type="scientific">Shewanella algae</name>
    <dbReference type="NCBI Taxonomy" id="38313"/>
    <lineage>
        <taxon>Bacteria</taxon>
        <taxon>Pseudomonadati</taxon>
        <taxon>Pseudomonadota</taxon>
        <taxon>Gammaproteobacteria</taxon>
        <taxon>Alteromonadales</taxon>
        <taxon>Shewanellaceae</taxon>
        <taxon>Shewanella</taxon>
    </lineage>
</organism>
<dbReference type="Gene3D" id="3.20.20.450">
    <property type="entry name" value="EAL domain"/>
    <property type="match status" value="1"/>
</dbReference>
<dbReference type="NCBIfam" id="TIGR00254">
    <property type="entry name" value="GGDEF"/>
    <property type="match status" value="1"/>
</dbReference>
<keyword evidence="1" id="KW-1133">Transmembrane helix</keyword>
<dbReference type="EMBL" id="UGYO01000001">
    <property type="protein sequence ID" value="SUI46617.1"/>
    <property type="molecule type" value="Genomic_DNA"/>
</dbReference>
<feature type="domain" description="EAL" evidence="2">
    <location>
        <begin position="237"/>
        <end position="490"/>
    </location>
</feature>
<gene>
    <name evidence="4" type="primary">gmr_1</name>
    <name evidence="4" type="ORF">NCTC10738_00195</name>
</gene>
<dbReference type="SMART" id="SM00052">
    <property type="entry name" value="EAL"/>
    <property type="match status" value="1"/>
</dbReference>
<dbReference type="PANTHER" id="PTHR33121">
    <property type="entry name" value="CYCLIC DI-GMP PHOSPHODIESTERASE PDEF"/>
    <property type="match status" value="1"/>
</dbReference>
<dbReference type="InterPro" id="IPR035919">
    <property type="entry name" value="EAL_sf"/>
</dbReference>
<dbReference type="RefSeq" id="WP_115388985.1">
    <property type="nucleotide sequence ID" value="NZ_JADZHB010000014.1"/>
</dbReference>
<dbReference type="Gene3D" id="3.30.70.270">
    <property type="match status" value="1"/>
</dbReference>
<dbReference type="SUPFAM" id="SSF141868">
    <property type="entry name" value="EAL domain-like"/>
    <property type="match status" value="1"/>
</dbReference>
<dbReference type="InterPro" id="IPR029787">
    <property type="entry name" value="Nucleotide_cyclase"/>
</dbReference>
<evidence type="ECO:0000256" key="1">
    <source>
        <dbReference type="SAM" id="Phobius"/>
    </source>
</evidence>
<dbReference type="PROSITE" id="PS50883">
    <property type="entry name" value="EAL"/>
    <property type="match status" value="1"/>
</dbReference>
<dbReference type="InterPro" id="IPR001633">
    <property type="entry name" value="EAL_dom"/>
</dbReference>
<dbReference type="EC" id="3.1.4.52" evidence="4"/>
<keyword evidence="1" id="KW-0812">Transmembrane</keyword>
<dbReference type="CDD" id="cd01949">
    <property type="entry name" value="GGDEF"/>
    <property type="match status" value="1"/>
</dbReference>
<feature type="transmembrane region" description="Helical" evidence="1">
    <location>
        <begin position="6"/>
        <end position="22"/>
    </location>
</feature>
<keyword evidence="1" id="KW-0472">Membrane</keyword>
<evidence type="ECO:0000259" key="2">
    <source>
        <dbReference type="PROSITE" id="PS50883"/>
    </source>
</evidence>
<dbReference type="SMART" id="SM00267">
    <property type="entry name" value="GGDEF"/>
    <property type="match status" value="1"/>
</dbReference>
<protein>
    <submittedName>
        <fullName evidence="4">Cyclic di-GMP phosphodiesterase Gmr</fullName>
        <ecNumber evidence="4">3.1.4.52</ecNumber>
    </submittedName>
</protein>
<dbReference type="InterPro" id="IPR050706">
    <property type="entry name" value="Cyclic-di-GMP_PDE-like"/>
</dbReference>
<accession>A0A379YKZ2</accession>
<dbReference type="GO" id="GO:0071111">
    <property type="term" value="F:cyclic-guanylate-specific phosphodiesterase activity"/>
    <property type="evidence" value="ECO:0007669"/>
    <property type="project" value="UniProtKB-EC"/>
</dbReference>
<name>A0A379YKZ2_9GAMM</name>
<evidence type="ECO:0000313" key="4">
    <source>
        <dbReference type="EMBL" id="SUI46617.1"/>
    </source>
</evidence>
<dbReference type="PANTHER" id="PTHR33121:SF71">
    <property type="entry name" value="OXYGEN SENSOR PROTEIN DOSP"/>
    <property type="match status" value="1"/>
</dbReference>
<dbReference type="Pfam" id="PF00563">
    <property type="entry name" value="EAL"/>
    <property type="match status" value="1"/>
</dbReference>
<keyword evidence="4" id="KW-0378">Hydrolase</keyword>
<dbReference type="InterPro" id="IPR043128">
    <property type="entry name" value="Rev_trsase/Diguanyl_cyclase"/>
</dbReference>
<dbReference type="SUPFAM" id="SSF55073">
    <property type="entry name" value="Nucleotide cyclase"/>
    <property type="match status" value="1"/>
</dbReference>
<evidence type="ECO:0000259" key="3">
    <source>
        <dbReference type="PROSITE" id="PS50887"/>
    </source>
</evidence>
<feature type="domain" description="GGDEF" evidence="3">
    <location>
        <begin position="100"/>
        <end position="228"/>
    </location>
</feature>
<reference evidence="4 5" key="1">
    <citation type="submission" date="2018-06" db="EMBL/GenBank/DDBJ databases">
        <authorList>
            <consortium name="Pathogen Informatics"/>
            <person name="Doyle S."/>
        </authorList>
    </citation>
    <scope>NUCLEOTIDE SEQUENCE [LARGE SCALE GENOMIC DNA]</scope>
    <source>
        <strain evidence="4 5">NCTC10738</strain>
    </source>
</reference>
<sequence length="497" mass="56689">MIGPWLLSIALITVFILLLWRRQRQKERRFIKLLGKQLDNQIKARAPLELPWVPVAFYELVNSLEKLLQALPPPVGKDKLTGLANRVGLKRSVTALMPLQQGTMVLLDIYRFRYVNDLFGFAFGDQLLKQMADRLLGLQQAPRLLARMNEDEFLLYFEQQQTEEDLHRLRGRLQVPFDIEGTPVSIRIQMGYLDLHAHHTDLSLMLRRLDLALKKARNSRDLLAGYQTGEDSIQMRELEIINSLPKALKTGQLYLVYQAKEEVSSGLCRQVEALIRWEHPKFGTISPAEFIPLAEYSGMIGLVSQWALEQVMMQQRKWRSGGFKVRIALNLSAQDLNNGCMLQEIERQLQEYQLPGEVLAIEITESSLMADLEQAIKILERLRQLDIRLAIDDFGTGHSSLAYLKNLPVDEVKIDKAFNEELLSNSNAKHIMRASIQMAKSLGFEVTVEGVESLALKQMLISLGADQLQGDIVAKPKTAPELEYWYAKHSMQTKTVS</sequence>
<dbReference type="Pfam" id="PF00990">
    <property type="entry name" value="GGDEF"/>
    <property type="match status" value="1"/>
</dbReference>
<dbReference type="InterPro" id="IPR000160">
    <property type="entry name" value="GGDEF_dom"/>
</dbReference>
<dbReference type="Proteomes" id="UP000254069">
    <property type="component" value="Unassembled WGS sequence"/>
</dbReference>
<dbReference type="PROSITE" id="PS50887">
    <property type="entry name" value="GGDEF"/>
    <property type="match status" value="1"/>
</dbReference>
<dbReference type="CDD" id="cd01948">
    <property type="entry name" value="EAL"/>
    <property type="match status" value="1"/>
</dbReference>
<evidence type="ECO:0000313" key="5">
    <source>
        <dbReference type="Proteomes" id="UP000254069"/>
    </source>
</evidence>
<dbReference type="AlphaFoldDB" id="A0A379YKZ2"/>